<reference evidence="3" key="1">
    <citation type="submission" date="2013-03" db="EMBL/GenBank/DDBJ databases">
        <authorList>
            <person name="Jeffery W."/>
            <person name="Warren W."/>
            <person name="Wilson R.K."/>
        </authorList>
    </citation>
    <scope>NUCLEOTIDE SEQUENCE</scope>
    <source>
        <strain evidence="3">female</strain>
    </source>
</reference>
<keyword evidence="3" id="KW-1185">Reference proteome</keyword>
<reference evidence="3" key="2">
    <citation type="journal article" date="2014" name="Nat. Commun.">
        <title>The cavefish genome reveals candidate genes for eye loss.</title>
        <authorList>
            <person name="McGaugh S.E."/>
            <person name="Gross J.B."/>
            <person name="Aken B."/>
            <person name="Blin M."/>
            <person name="Borowsky R."/>
            <person name="Chalopin D."/>
            <person name="Hinaux H."/>
            <person name="Jeffery W.R."/>
            <person name="Keene A."/>
            <person name="Ma L."/>
            <person name="Minx P."/>
            <person name="Murphy D."/>
            <person name="O'Quin K.E."/>
            <person name="Retaux S."/>
            <person name="Rohner N."/>
            <person name="Searle S.M."/>
            <person name="Stahl B.A."/>
            <person name="Tabin C."/>
            <person name="Volff J.N."/>
            <person name="Yoshizawa M."/>
            <person name="Warren W.C."/>
        </authorList>
    </citation>
    <scope>NUCLEOTIDE SEQUENCE [LARGE SCALE GENOMIC DNA]</scope>
    <source>
        <strain evidence="3">female</strain>
    </source>
</reference>
<protein>
    <submittedName>
        <fullName evidence="2">Si:dkey-7n6.2</fullName>
    </submittedName>
</protein>
<proteinExistence type="predicted"/>
<feature type="region of interest" description="Disordered" evidence="1">
    <location>
        <begin position="29"/>
        <end position="73"/>
    </location>
</feature>
<reference evidence="2" key="3">
    <citation type="submission" date="2025-08" db="UniProtKB">
        <authorList>
            <consortium name="Ensembl"/>
        </authorList>
    </citation>
    <scope>IDENTIFICATION</scope>
</reference>
<dbReference type="GeneTree" id="ENSGT00940000181255"/>
<dbReference type="Bgee" id="ENSAMXG00000036917">
    <property type="expression patterns" value="Expressed in camera-type eye and 14 other cell types or tissues"/>
</dbReference>
<evidence type="ECO:0000313" key="3">
    <source>
        <dbReference type="Proteomes" id="UP000018467"/>
    </source>
</evidence>
<reference evidence="2" key="4">
    <citation type="submission" date="2025-09" db="UniProtKB">
        <authorList>
            <consortium name="Ensembl"/>
        </authorList>
    </citation>
    <scope>IDENTIFICATION</scope>
</reference>
<name>A0A3B1JMV0_ASTMX</name>
<feature type="compositionally biased region" description="Basic residues" evidence="1">
    <location>
        <begin position="63"/>
        <end position="73"/>
    </location>
</feature>
<evidence type="ECO:0000313" key="2">
    <source>
        <dbReference type="Ensembl" id="ENSAMXP00000043712.1"/>
    </source>
</evidence>
<dbReference type="AlphaFoldDB" id="A0A3B1JMV0"/>
<feature type="compositionally biased region" description="Low complexity" evidence="1">
    <location>
        <begin position="29"/>
        <end position="40"/>
    </location>
</feature>
<sequence>MKTSPLEGLAGGMQCTTFWGTPVGWTQVSSPRLSLSSTSTKQMRGMMVRKARAPQTLTPNQTRIKKREHNRLL</sequence>
<accession>A0A3B1JMV0</accession>
<dbReference type="Proteomes" id="UP000018467">
    <property type="component" value="Unassembled WGS sequence"/>
</dbReference>
<dbReference type="Ensembl" id="ENSAMXT00000043303.1">
    <property type="protein sequence ID" value="ENSAMXP00000043712.1"/>
    <property type="gene ID" value="ENSAMXG00000036917.1"/>
</dbReference>
<dbReference type="InParanoid" id="A0A3B1JMV0"/>
<organism evidence="2 3">
    <name type="scientific">Astyanax mexicanus</name>
    <name type="common">Blind cave fish</name>
    <name type="synonym">Astyanax fasciatus mexicanus</name>
    <dbReference type="NCBI Taxonomy" id="7994"/>
    <lineage>
        <taxon>Eukaryota</taxon>
        <taxon>Metazoa</taxon>
        <taxon>Chordata</taxon>
        <taxon>Craniata</taxon>
        <taxon>Vertebrata</taxon>
        <taxon>Euteleostomi</taxon>
        <taxon>Actinopterygii</taxon>
        <taxon>Neopterygii</taxon>
        <taxon>Teleostei</taxon>
        <taxon>Ostariophysi</taxon>
        <taxon>Characiformes</taxon>
        <taxon>Characoidei</taxon>
        <taxon>Acestrorhamphidae</taxon>
        <taxon>Acestrorhamphinae</taxon>
        <taxon>Astyanax</taxon>
    </lineage>
</organism>
<evidence type="ECO:0000256" key="1">
    <source>
        <dbReference type="SAM" id="MobiDB-lite"/>
    </source>
</evidence>